<comment type="caution">
    <text evidence="1">The sequence shown here is derived from an EMBL/GenBank/DDBJ whole genome shotgun (WGS) entry which is preliminary data.</text>
</comment>
<dbReference type="EMBL" id="LOMZ01000002">
    <property type="protein sequence ID" value="PLC10859.1"/>
    <property type="molecule type" value="Genomic_DNA"/>
</dbReference>
<proteinExistence type="predicted"/>
<dbReference type="Proteomes" id="UP000234632">
    <property type="component" value="Unassembled WGS sequence"/>
</dbReference>
<dbReference type="AlphaFoldDB" id="A0A2N4SY53"/>
<sequence>MLAGLVIVADTPGRTPKSLAAATRVIAGGVPSTWVVPWIEELRLTGAVDWESMAREPRKVLTALGEAVDELISERTPQ</sequence>
<evidence type="ECO:0000313" key="1">
    <source>
        <dbReference type="EMBL" id="PLC10859.1"/>
    </source>
</evidence>
<protein>
    <submittedName>
        <fullName evidence="1">Uncharacterized protein</fullName>
    </submittedName>
</protein>
<evidence type="ECO:0000313" key="2">
    <source>
        <dbReference type="Proteomes" id="UP000234632"/>
    </source>
</evidence>
<organism evidence="1 2">
    <name type="scientific">Kocuria flava</name>
    <dbReference type="NCBI Taxonomy" id="446860"/>
    <lineage>
        <taxon>Bacteria</taxon>
        <taxon>Bacillati</taxon>
        <taxon>Actinomycetota</taxon>
        <taxon>Actinomycetes</taxon>
        <taxon>Micrococcales</taxon>
        <taxon>Micrococcaceae</taxon>
        <taxon>Kocuria</taxon>
    </lineage>
</organism>
<reference evidence="1 2" key="1">
    <citation type="submission" date="2015-12" db="EMBL/GenBank/DDBJ databases">
        <authorList>
            <person name="Shamseldin A."/>
            <person name="Moawad H."/>
            <person name="Abd El-Rahim W.M."/>
            <person name="Sadowsky M.J."/>
        </authorList>
    </citation>
    <scope>NUCLEOTIDE SEQUENCE [LARGE SCALE GENOMIC DNA]</scope>
    <source>
        <strain evidence="1 2">S43</strain>
    </source>
</reference>
<name>A0A2N4SY53_9MICC</name>
<accession>A0A2N4SY53</accession>
<gene>
    <name evidence="1" type="ORF">AUQ48_16190</name>
</gene>